<dbReference type="PANTHER" id="PTHR13237:SF9">
    <property type="entry name" value="NEUROGUIDIN"/>
    <property type="match status" value="1"/>
</dbReference>
<protein>
    <recommendedName>
        <fullName evidence="4">Neuroguidin</fullName>
    </recommendedName>
</protein>
<comment type="caution">
    <text evidence="2">The sequence shown here is derived from an EMBL/GenBank/DDBJ whole genome shotgun (WGS) entry which is preliminary data.</text>
</comment>
<evidence type="ECO:0000313" key="2">
    <source>
        <dbReference type="EMBL" id="CAJ1933804.1"/>
    </source>
</evidence>
<dbReference type="AlphaFoldDB" id="A0AAD2FI90"/>
<evidence type="ECO:0000313" key="3">
    <source>
        <dbReference type="Proteomes" id="UP001295423"/>
    </source>
</evidence>
<feature type="compositionally biased region" description="Polar residues" evidence="1">
    <location>
        <begin position="297"/>
        <end position="308"/>
    </location>
</feature>
<name>A0AAD2FI90_9STRA</name>
<dbReference type="Proteomes" id="UP001295423">
    <property type="component" value="Unassembled WGS sequence"/>
</dbReference>
<feature type="region of interest" description="Disordered" evidence="1">
    <location>
        <begin position="136"/>
        <end position="392"/>
    </location>
</feature>
<evidence type="ECO:0008006" key="4">
    <source>
        <dbReference type="Google" id="ProtNLM"/>
    </source>
</evidence>
<evidence type="ECO:0000256" key="1">
    <source>
        <dbReference type="SAM" id="MobiDB-lite"/>
    </source>
</evidence>
<feature type="compositionally biased region" description="Basic and acidic residues" evidence="1">
    <location>
        <begin position="312"/>
        <end position="322"/>
    </location>
</feature>
<dbReference type="PANTHER" id="PTHR13237">
    <property type="entry name" value="SOMETHING ABOUT SILENCING PROTEIN 10-RELATED"/>
    <property type="match status" value="1"/>
</dbReference>
<sequence>MTSDKSTTTASLEETLRKVDASLLPSIENTVSSTTFSKEDMLDFLDVKSSLMASYMIDLTLYIRNKNSGKVDEKNIRRLTEMKVALDKMRGLDKKLRYQIEKLLNAATSASTFASAGDNFGPEDPLQFRANPELMEEKADGSSDDSFASDGDDMEEMGGKNGADEDDDLQAARKTVSLAKDKKKRGEAESENGLYQAPRLTAVPYTHDVEGRQKEKEKRSKRRLRATELAQTLRAEYGDTPEQEDMHGGSDYGKQRAAARRLAEREAEKTRAEEAGMVRLITSKKDKKEKKRILRMESSNLGAISDLSNLVREARDFGREDGSDGDGDFPDSAPVEDPGDRHHNGKRVRSRDTYSERSTKKRGKPGKAKNSLQAALYATGSEGKTKSKKSKR</sequence>
<dbReference type="GO" id="GO:0000462">
    <property type="term" value="P:maturation of SSU-rRNA from tricistronic rRNA transcript (SSU-rRNA, 5.8S rRNA, LSU-rRNA)"/>
    <property type="evidence" value="ECO:0007669"/>
    <property type="project" value="TreeGrafter"/>
</dbReference>
<keyword evidence="3" id="KW-1185">Reference proteome</keyword>
<organism evidence="2 3">
    <name type="scientific">Cylindrotheca closterium</name>
    <dbReference type="NCBI Taxonomy" id="2856"/>
    <lineage>
        <taxon>Eukaryota</taxon>
        <taxon>Sar</taxon>
        <taxon>Stramenopiles</taxon>
        <taxon>Ochrophyta</taxon>
        <taxon>Bacillariophyta</taxon>
        <taxon>Bacillariophyceae</taxon>
        <taxon>Bacillariophycidae</taxon>
        <taxon>Bacillariales</taxon>
        <taxon>Bacillariaceae</taxon>
        <taxon>Cylindrotheca</taxon>
    </lineage>
</organism>
<dbReference type="GO" id="GO:0032040">
    <property type="term" value="C:small-subunit processome"/>
    <property type="evidence" value="ECO:0007669"/>
    <property type="project" value="TreeGrafter"/>
</dbReference>
<reference evidence="2" key="1">
    <citation type="submission" date="2023-08" db="EMBL/GenBank/DDBJ databases">
        <authorList>
            <person name="Audoor S."/>
            <person name="Bilcke G."/>
        </authorList>
    </citation>
    <scope>NUCLEOTIDE SEQUENCE</scope>
</reference>
<feature type="compositionally biased region" description="Basic and acidic residues" evidence="1">
    <location>
        <begin position="207"/>
        <end position="218"/>
    </location>
</feature>
<dbReference type="EMBL" id="CAKOGP040000302">
    <property type="protein sequence ID" value="CAJ1933804.1"/>
    <property type="molecule type" value="Genomic_DNA"/>
</dbReference>
<gene>
    <name evidence="2" type="ORF">CYCCA115_LOCUS3468</name>
</gene>
<feature type="compositionally biased region" description="Basic and acidic residues" evidence="1">
    <location>
        <begin position="261"/>
        <end position="276"/>
    </location>
</feature>
<accession>A0AAD2FI90</accession>
<proteinExistence type="predicted"/>